<dbReference type="InterPro" id="IPR014017">
    <property type="entry name" value="DNA_helicase_UvrD-like_C"/>
</dbReference>
<dbReference type="OrthoDB" id="9810135at2"/>
<dbReference type="Pfam" id="PF12705">
    <property type="entry name" value="PDDEXK_1"/>
    <property type="match status" value="1"/>
</dbReference>
<dbReference type="AlphaFoldDB" id="A0A1I4F3Z7"/>
<dbReference type="GO" id="GO:0004527">
    <property type="term" value="F:exonuclease activity"/>
    <property type="evidence" value="ECO:0007669"/>
    <property type="project" value="UniProtKB-KW"/>
</dbReference>
<keyword evidence="19" id="KW-1185">Reference proteome</keyword>
<dbReference type="Pfam" id="PF00580">
    <property type="entry name" value="UvrD-helicase"/>
    <property type="match status" value="1"/>
</dbReference>
<evidence type="ECO:0000256" key="9">
    <source>
        <dbReference type="ARBA" id="ARBA00023204"/>
    </source>
</evidence>
<dbReference type="SUPFAM" id="SSF52980">
    <property type="entry name" value="Restriction endonuclease-like"/>
    <property type="match status" value="1"/>
</dbReference>
<dbReference type="GO" id="GO:0043138">
    <property type="term" value="F:3'-5' DNA helicase activity"/>
    <property type="evidence" value="ECO:0007669"/>
    <property type="project" value="UniProtKB-EC"/>
</dbReference>
<evidence type="ECO:0000256" key="10">
    <source>
        <dbReference type="ARBA" id="ARBA00023235"/>
    </source>
</evidence>
<evidence type="ECO:0000256" key="5">
    <source>
        <dbReference type="ARBA" id="ARBA00022806"/>
    </source>
</evidence>
<dbReference type="PROSITE" id="PS51198">
    <property type="entry name" value="UVRD_HELICASE_ATP_BIND"/>
    <property type="match status" value="1"/>
</dbReference>
<feature type="domain" description="UvrD-like helicase ATP-binding" evidence="16">
    <location>
        <begin position="3"/>
        <end position="476"/>
    </location>
</feature>
<dbReference type="Gene3D" id="1.10.486.10">
    <property type="entry name" value="PCRA, domain 4"/>
    <property type="match status" value="1"/>
</dbReference>
<keyword evidence="9" id="KW-0234">DNA repair</keyword>
<evidence type="ECO:0000256" key="8">
    <source>
        <dbReference type="ARBA" id="ARBA00023125"/>
    </source>
</evidence>
<dbReference type="STRING" id="195913.SAMN04488004_10897"/>
<evidence type="ECO:0000256" key="6">
    <source>
        <dbReference type="ARBA" id="ARBA00022839"/>
    </source>
</evidence>
<dbReference type="InterPro" id="IPR000212">
    <property type="entry name" value="DNA_helicase_UvrD/REP"/>
</dbReference>
<keyword evidence="6" id="KW-0269">Exonuclease</keyword>
<evidence type="ECO:0000313" key="18">
    <source>
        <dbReference type="EMBL" id="SFL12654.1"/>
    </source>
</evidence>
<gene>
    <name evidence="18" type="ORF">SAMN04488004_10897</name>
</gene>
<evidence type="ECO:0000256" key="3">
    <source>
        <dbReference type="ARBA" id="ARBA00022763"/>
    </source>
</evidence>
<keyword evidence="1" id="KW-0540">Nuclease</keyword>
<dbReference type="Proteomes" id="UP000199550">
    <property type="component" value="Unassembled WGS sequence"/>
</dbReference>
<evidence type="ECO:0000259" key="16">
    <source>
        <dbReference type="PROSITE" id="PS51198"/>
    </source>
</evidence>
<evidence type="ECO:0000256" key="13">
    <source>
        <dbReference type="ARBA" id="ARBA00034923"/>
    </source>
</evidence>
<dbReference type="GO" id="GO:0033202">
    <property type="term" value="C:DNA helicase complex"/>
    <property type="evidence" value="ECO:0007669"/>
    <property type="project" value="TreeGrafter"/>
</dbReference>
<dbReference type="Pfam" id="PF13361">
    <property type="entry name" value="UvrD_C"/>
    <property type="match status" value="1"/>
</dbReference>
<evidence type="ECO:0000256" key="1">
    <source>
        <dbReference type="ARBA" id="ARBA00022722"/>
    </source>
</evidence>
<dbReference type="GO" id="GO:0005829">
    <property type="term" value="C:cytosol"/>
    <property type="evidence" value="ECO:0007669"/>
    <property type="project" value="TreeGrafter"/>
</dbReference>
<evidence type="ECO:0000256" key="11">
    <source>
        <dbReference type="ARBA" id="ARBA00034617"/>
    </source>
</evidence>
<feature type="binding site" evidence="15">
    <location>
        <begin position="24"/>
        <end position="31"/>
    </location>
    <ligand>
        <name>ATP</name>
        <dbReference type="ChEBI" id="CHEBI:30616"/>
    </ligand>
</feature>
<dbReference type="GO" id="GO:0003677">
    <property type="term" value="F:DNA binding"/>
    <property type="evidence" value="ECO:0007669"/>
    <property type="project" value="UniProtKB-KW"/>
</dbReference>
<dbReference type="InterPro" id="IPR014016">
    <property type="entry name" value="UvrD-like_ATP-bd"/>
</dbReference>
<sequence>MIRDDATQNQVSAADPTLSTWLSANAGSGKTRVLTDRVARLLLEDVSPQNILCLTYTKAAAAEMQNRLFKRLGGWAMLDDKALRSDLANLGVDGVIAPDKLSAARRLFARAIETPGGLKIQTIHSFCASILRRFPLEAGVSPNFKEIEDRTAALMRSAVLDEIASGSQAQLLANVLRYFGGGELDKLVRELAGRTPDFTAPCDRDALRASLGIAPGQTMDSLLSQVFDADTAEIVRDLITACRTGGSMDNKAADKLEGVNTSTPGVADLMILEDVFLFGEKAKNPFGPKTESFPTKGVRTAHPDLTDALAGLMETVAALREDRQALMAFDRSAALHDFAHVFVQDYTARKTAMGVLDFDDLIGKARDLLTDKAVAAWVLFRLDGGIDHLLVDEAQDTSPGQWAVVQHLTREFVSGEGARDTRRTVFVVGDKKQSIYSFQGADPAEFDRMRDYFDTALAQIDDPLQTRTLAHSFRSSAAILRVVDETFVRDRAAGLGDVSQHIAFNADMPGRVDLWPVISPEKAEVDPDDDWLAPVDEVSEDHHHVQMADRVAAQIKRMIHHETLPVKQKDGSIARRPIRAGDFLILVQGRQQLLFPELIRACKQADLPIAGADVLRVGGELAVKDIAALLRFLALPEDDLSLASALRSPLFGWTEQDIFRLAHHRPQGGYLWPALRDAAGFDGTKAVVRDLLDQADFLRPYDLIARILVRHGKRQALLARLGTEAEDGIDALLAQALAYESDNTPSLTGFLTWMDTDDLTVKRQIDSQGDQIRVMTVHGSKGLEAPIVILPDTAERKNDVKSQVLPGDVPLWKSAKAHMPAGMAGRVDDMAEAQARERLRLLYVAMTRAESWLIVGAAGETAKSGTAWHDIVMDGIGHAGAVDALAGDLTVQRVEHGDWFAGPLLPRDNRAVARRVAEVLEPLPDAARPMTLSPSDLGGDKTLAGEFNDGDADALLRGSLLHLLLEHLPALPADDRRTIANRLIAAYPEADTVETGDVIDAALVLIDAPHLSALYAPDTLAEVDITAELPGLGRMHGSIDRLIVTPDRVTAIDFKTNRNTPAGPDQVPEGLLRQMGAYAAALVQIYPDRAIETAILWTRDAVLMDLPPALTTAALARSSLDLPQPRS</sequence>
<dbReference type="SUPFAM" id="SSF52540">
    <property type="entry name" value="P-loop containing nucleoside triphosphate hydrolases"/>
    <property type="match status" value="1"/>
</dbReference>
<keyword evidence="4 15" id="KW-0378">Hydrolase</keyword>
<dbReference type="NCBIfam" id="TIGR02784">
    <property type="entry name" value="addA_alphas"/>
    <property type="match status" value="1"/>
</dbReference>
<evidence type="ECO:0000259" key="17">
    <source>
        <dbReference type="PROSITE" id="PS51217"/>
    </source>
</evidence>
<dbReference type="PROSITE" id="PS51217">
    <property type="entry name" value="UVRD_HELICASE_CTER"/>
    <property type="match status" value="1"/>
</dbReference>
<evidence type="ECO:0000256" key="2">
    <source>
        <dbReference type="ARBA" id="ARBA00022741"/>
    </source>
</evidence>
<name>A0A1I4F3Z7_9RHOB</name>
<keyword evidence="7 15" id="KW-0067">ATP-binding</keyword>
<evidence type="ECO:0000313" key="19">
    <source>
        <dbReference type="Proteomes" id="UP000199550"/>
    </source>
</evidence>
<keyword evidence="8" id="KW-0238">DNA-binding</keyword>
<reference evidence="18 19" key="1">
    <citation type="submission" date="2016-10" db="EMBL/GenBank/DDBJ databases">
        <authorList>
            <person name="de Groot N.N."/>
        </authorList>
    </citation>
    <scope>NUCLEOTIDE SEQUENCE [LARGE SCALE GENOMIC DNA]</scope>
    <source>
        <strain evidence="18 19">DSM 16199</strain>
    </source>
</reference>
<evidence type="ECO:0000256" key="15">
    <source>
        <dbReference type="PROSITE-ProRule" id="PRU00560"/>
    </source>
</evidence>
<dbReference type="InterPro" id="IPR014151">
    <property type="entry name" value="DNA_helicase_AddA"/>
</dbReference>
<keyword evidence="10" id="KW-0413">Isomerase</keyword>
<dbReference type="GO" id="GO:0000725">
    <property type="term" value="P:recombinational repair"/>
    <property type="evidence" value="ECO:0007669"/>
    <property type="project" value="TreeGrafter"/>
</dbReference>
<dbReference type="InterPro" id="IPR038726">
    <property type="entry name" value="PDDEXK_AddAB-type"/>
</dbReference>
<evidence type="ECO:0000256" key="14">
    <source>
        <dbReference type="ARBA" id="ARBA00048988"/>
    </source>
</evidence>
<dbReference type="Gene3D" id="3.40.50.300">
    <property type="entry name" value="P-loop containing nucleotide triphosphate hydrolases"/>
    <property type="match status" value="4"/>
</dbReference>
<dbReference type="PANTHER" id="PTHR11070:SF2">
    <property type="entry name" value="ATP-DEPENDENT DNA HELICASE SRS2"/>
    <property type="match status" value="1"/>
</dbReference>
<dbReference type="RefSeq" id="WP_090188566.1">
    <property type="nucleotide sequence ID" value="NZ_FOTF01000008.1"/>
</dbReference>
<comment type="catalytic activity">
    <reaction evidence="11">
        <text>Couples ATP hydrolysis with the unwinding of duplex DNA by translocating in the 3'-5' direction.</text>
        <dbReference type="EC" id="5.6.2.4"/>
    </reaction>
</comment>
<evidence type="ECO:0000256" key="4">
    <source>
        <dbReference type="ARBA" id="ARBA00022801"/>
    </source>
</evidence>
<proteinExistence type="predicted"/>
<evidence type="ECO:0000256" key="7">
    <source>
        <dbReference type="ARBA" id="ARBA00022840"/>
    </source>
</evidence>
<dbReference type="PANTHER" id="PTHR11070">
    <property type="entry name" value="UVRD / RECB / PCRA DNA HELICASE FAMILY MEMBER"/>
    <property type="match status" value="1"/>
</dbReference>
<protein>
    <recommendedName>
        <fullName evidence="12">DNA 3'-5' helicase</fullName>
        <ecNumber evidence="12">5.6.2.4</ecNumber>
    </recommendedName>
    <alternativeName>
        <fullName evidence="13">DNA 3'-5' helicase II</fullName>
    </alternativeName>
</protein>
<dbReference type="Gene3D" id="3.90.320.10">
    <property type="match status" value="1"/>
</dbReference>
<accession>A0A1I4F3Z7</accession>
<keyword evidence="5 15" id="KW-0347">Helicase</keyword>
<keyword evidence="2 15" id="KW-0547">Nucleotide-binding</keyword>
<dbReference type="InterPro" id="IPR011604">
    <property type="entry name" value="PDDEXK-like_dom_sf"/>
</dbReference>
<evidence type="ECO:0000256" key="12">
    <source>
        <dbReference type="ARBA" id="ARBA00034808"/>
    </source>
</evidence>
<dbReference type="InterPro" id="IPR011335">
    <property type="entry name" value="Restrct_endonuc-II-like"/>
</dbReference>
<feature type="domain" description="UvrD-like helicase C-terminal" evidence="17">
    <location>
        <begin position="492"/>
        <end position="782"/>
    </location>
</feature>
<dbReference type="InterPro" id="IPR027417">
    <property type="entry name" value="P-loop_NTPase"/>
</dbReference>
<comment type="catalytic activity">
    <reaction evidence="14">
        <text>ATP + H2O = ADP + phosphate + H(+)</text>
        <dbReference type="Rhea" id="RHEA:13065"/>
        <dbReference type="ChEBI" id="CHEBI:15377"/>
        <dbReference type="ChEBI" id="CHEBI:15378"/>
        <dbReference type="ChEBI" id="CHEBI:30616"/>
        <dbReference type="ChEBI" id="CHEBI:43474"/>
        <dbReference type="ChEBI" id="CHEBI:456216"/>
        <dbReference type="EC" id="5.6.2.4"/>
    </reaction>
</comment>
<dbReference type="EC" id="5.6.2.4" evidence="12"/>
<organism evidence="18 19">
    <name type="scientific">Loktanella salsilacus</name>
    <dbReference type="NCBI Taxonomy" id="195913"/>
    <lineage>
        <taxon>Bacteria</taxon>
        <taxon>Pseudomonadati</taxon>
        <taxon>Pseudomonadota</taxon>
        <taxon>Alphaproteobacteria</taxon>
        <taxon>Rhodobacterales</taxon>
        <taxon>Roseobacteraceae</taxon>
        <taxon>Loktanella</taxon>
    </lineage>
</organism>
<keyword evidence="3" id="KW-0227">DNA damage</keyword>
<dbReference type="EMBL" id="FOTF01000008">
    <property type="protein sequence ID" value="SFL12654.1"/>
    <property type="molecule type" value="Genomic_DNA"/>
</dbReference>
<dbReference type="GO" id="GO:0005524">
    <property type="term" value="F:ATP binding"/>
    <property type="evidence" value="ECO:0007669"/>
    <property type="project" value="UniProtKB-UniRule"/>
</dbReference>